<dbReference type="InterPro" id="IPR011006">
    <property type="entry name" value="CheY-like_superfamily"/>
</dbReference>
<dbReference type="EMBL" id="PJND01000007">
    <property type="protein sequence ID" value="PKW30292.1"/>
    <property type="molecule type" value="Genomic_DNA"/>
</dbReference>
<dbReference type="AlphaFoldDB" id="A0A497U1S7"/>
<dbReference type="SUPFAM" id="SSF52172">
    <property type="entry name" value="CheY-like"/>
    <property type="match status" value="1"/>
</dbReference>
<dbReference type="InterPro" id="IPR046947">
    <property type="entry name" value="LytR-like"/>
</dbReference>
<dbReference type="InterPro" id="IPR001789">
    <property type="entry name" value="Sig_transdc_resp-reg_receiver"/>
</dbReference>
<keyword evidence="6" id="KW-1185">Reference proteome</keyword>
<dbReference type="Proteomes" id="UP000275027">
    <property type="component" value="Unassembled WGS sequence"/>
</dbReference>
<evidence type="ECO:0000313" key="7">
    <source>
        <dbReference type="Proteomes" id="UP000275027"/>
    </source>
</evidence>
<feature type="modified residue" description="4-aspartylphosphate" evidence="1">
    <location>
        <position position="55"/>
    </location>
</feature>
<dbReference type="PANTHER" id="PTHR37299">
    <property type="entry name" value="TRANSCRIPTIONAL REGULATOR-RELATED"/>
    <property type="match status" value="1"/>
</dbReference>
<dbReference type="InterPro" id="IPR007492">
    <property type="entry name" value="LytTR_DNA-bd_dom"/>
</dbReference>
<dbReference type="EMBL" id="RCCB01000012">
    <property type="protein sequence ID" value="RLJ24630.1"/>
    <property type="molecule type" value="Genomic_DNA"/>
</dbReference>
<sequence>MEKIRILIIEDDSFQAASLQEALEQKGYEVTATASNLKDALGYFYAQKPDIVIIDVYLGNDPDGILFAQRINENPATLKPFVFLTSSVDRETFESARLTNPYSYLIKPFNVLELQFAIELAIERFLEMPGMFSAHQTGTAIMEAFLLIKKKEALTKVLFSSIEYVRVEGKYVFIATHEESFLIEMSLKLLQQKLPEKQFIQVHRSYVVNMNLVKKLHLSDNQIELLSGNRIPMSRRFKEKFMERYSILK</sequence>
<dbReference type="Gene3D" id="3.40.50.2300">
    <property type="match status" value="1"/>
</dbReference>
<dbReference type="RefSeq" id="WP_101471937.1">
    <property type="nucleotide sequence ID" value="NZ_PJND01000007.1"/>
</dbReference>
<reference evidence="5 7" key="2">
    <citation type="submission" date="2018-10" db="EMBL/GenBank/DDBJ databases">
        <title>Genomic Encyclopedia of Archaeal and Bacterial Type Strains, Phase II (KMG-II): from individual species to whole genera.</title>
        <authorList>
            <person name="Goeker M."/>
        </authorList>
    </citation>
    <scope>NUCLEOTIDE SEQUENCE [LARGE SCALE GENOMIC DNA]</scope>
    <source>
        <strain evidence="5 7">DSM 21886</strain>
    </source>
</reference>
<name>A0A497U1S7_9FLAO</name>
<keyword evidence="5" id="KW-0238">DNA-binding</keyword>
<reference evidence="4 6" key="1">
    <citation type="submission" date="2017-12" db="EMBL/GenBank/DDBJ databases">
        <title>Genomic Encyclopedia of Type Strains, Phase III (KMG-III): the genomes of soil and plant-associated and newly described type strains.</title>
        <authorList>
            <person name="Whitman W."/>
        </authorList>
    </citation>
    <scope>NUCLEOTIDE SEQUENCE [LARGE SCALE GENOMIC DNA]</scope>
    <source>
        <strain evidence="4 6">IP-10</strain>
    </source>
</reference>
<feature type="domain" description="HTH LytTR-type" evidence="3">
    <location>
        <begin position="146"/>
        <end position="247"/>
    </location>
</feature>
<dbReference type="Pfam" id="PF00072">
    <property type="entry name" value="Response_reg"/>
    <property type="match status" value="1"/>
</dbReference>
<accession>A0A497U1S7</accession>
<dbReference type="PROSITE" id="PS50930">
    <property type="entry name" value="HTH_LYTTR"/>
    <property type="match status" value="1"/>
</dbReference>
<proteinExistence type="predicted"/>
<evidence type="ECO:0000313" key="6">
    <source>
        <dbReference type="Proteomes" id="UP000233767"/>
    </source>
</evidence>
<organism evidence="5 7">
    <name type="scientific">Flavobacterium lindanitolerans</name>
    <dbReference type="NCBI Taxonomy" id="428988"/>
    <lineage>
        <taxon>Bacteria</taxon>
        <taxon>Pseudomonadati</taxon>
        <taxon>Bacteroidota</taxon>
        <taxon>Flavobacteriia</taxon>
        <taxon>Flavobacteriales</taxon>
        <taxon>Flavobacteriaceae</taxon>
        <taxon>Flavobacterium</taxon>
    </lineage>
</organism>
<dbReference type="PROSITE" id="PS50110">
    <property type="entry name" value="RESPONSE_REGULATORY"/>
    <property type="match status" value="1"/>
</dbReference>
<protein>
    <submittedName>
        <fullName evidence="5">DNA-binding LytR/AlgR family response regulator</fullName>
    </submittedName>
    <submittedName>
        <fullName evidence="4">LytTR family two component transcriptional regulator</fullName>
    </submittedName>
</protein>
<dbReference type="SMART" id="SM00850">
    <property type="entry name" value="LytTR"/>
    <property type="match status" value="1"/>
</dbReference>
<dbReference type="GO" id="GO:0003677">
    <property type="term" value="F:DNA binding"/>
    <property type="evidence" value="ECO:0007669"/>
    <property type="project" value="UniProtKB-KW"/>
</dbReference>
<evidence type="ECO:0000256" key="1">
    <source>
        <dbReference type="PROSITE-ProRule" id="PRU00169"/>
    </source>
</evidence>
<keyword evidence="1" id="KW-0597">Phosphoprotein</keyword>
<evidence type="ECO:0000313" key="5">
    <source>
        <dbReference type="EMBL" id="RLJ24630.1"/>
    </source>
</evidence>
<dbReference type="Proteomes" id="UP000233767">
    <property type="component" value="Unassembled WGS sequence"/>
</dbReference>
<dbReference type="CDD" id="cd17534">
    <property type="entry name" value="REC_DC-like"/>
    <property type="match status" value="1"/>
</dbReference>
<dbReference type="PANTHER" id="PTHR37299:SF1">
    <property type="entry name" value="STAGE 0 SPORULATION PROTEIN A HOMOLOG"/>
    <property type="match status" value="1"/>
</dbReference>
<evidence type="ECO:0000259" key="3">
    <source>
        <dbReference type="PROSITE" id="PS50930"/>
    </source>
</evidence>
<evidence type="ECO:0000259" key="2">
    <source>
        <dbReference type="PROSITE" id="PS50110"/>
    </source>
</evidence>
<comment type="caution">
    <text evidence="5">The sequence shown here is derived from an EMBL/GenBank/DDBJ whole genome shotgun (WGS) entry which is preliminary data.</text>
</comment>
<dbReference type="SMART" id="SM00448">
    <property type="entry name" value="REC"/>
    <property type="match status" value="1"/>
</dbReference>
<evidence type="ECO:0000313" key="4">
    <source>
        <dbReference type="EMBL" id="PKW30292.1"/>
    </source>
</evidence>
<gene>
    <name evidence="4" type="ORF">B0G92_1950</name>
    <name evidence="5" type="ORF">CLV50_2521</name>
</gene>
<dbReference type="GO" id="GO:0000156">
    <property type="term" value="F:phosphorelay response regulator activity"/>
    <property type="evidence" value="ECO:0007669"/>
    <property type="project" value="InterPro"/>
</dbReference>
<dbReference type="Pfam" id="PF04397">
    <property type="entry name" value="LytTR"/>
    <property type="match status" value="1"/>
</dbReference>
<feature type="domain" description="Response regulatory" evidence="2">
    <location>
        <begin position="5"/>
        <end position="122"/>
    </location>
</feature>
<dbReference type="Gene3D" id="2.40.50.1020">
    <property type="entry name" value="LytTr DNA-binding domain"/>
    <property type="match status" value="1"/>
</dbReference>